<name>A0AAV4Y7L3_CAEEX</name>
<accession>A0AAV4Y7L3</accession>
<proteinExistence type="predicted"/>
<sequence length="82" mass="9085">MKRSVKTGGQISAAIRIKSLLKETNGLPRSDEHLLIKKQNFDYGIFLNTQRTGPNGAIRGHLITLSSLVQQRVEIRLVCVGV</sequence>
<dbReference type="EMBL" id="BPLR01001537">
    <property type="protein sequence ID" value="GIZ03000.1"/>
    <property type="molecule type" value="Genomic_DNA"/>
</dbReference>
<organism evidence="1 2">
    <name type="scientific">Caerostris extrusa</name>
    <name type="common">Bark spider</name>
    <name type="synonym">Caerostris bankana</name>
    <dbReference type="NCBI Taxonomy" id="172846"/>
    <lineage>
        <taxon>Eukaryota</taxon>
        <taxon>Metazoa</taxon>
        <taxon>Ecdysozoa</taxon>
        <taxon>Arthropoda</taxon>
        <taxon>Chelicerata</taxon>
        <taxon>Arachnida</taxon>
        <taxon>Araneae</taxon>
        <taxon>Araneomorphae</taxon>
        <taxon>Entelegynae</taxon>
        <taxon>Araneoidea</taxon>
        <taxon>Araneidae</taxon>
        <taxon>Caerostris</taxon>
    </lineage>
</organism>
<gene>
    <name evidence="1" type="ORF">CEXT_707531</name>
</gene>
<evidence type="ECO:0000313" key="2">
    <source>
        <dbReference type="Proteomes" id="UP001054945"/>
    </source>
</evidence>
<keyword evidence="2" id="KW-1185">Reference proteome</keyword>
<reference evidence="1 2" key="1">
    <citation type="submission" date="2021-06" db="EMBL/GenBank/DDBJ databases">
        <title>Caerostris extrusa draft genome.</title>
        <authorList>
            <person name="Kono N."/>
            <person name="Arakawa K."/>
        </authorList>
    </citation>
    <scope>NUCLEOTIDE SEQUENCE [LARGE SCALE GENOMIC DNA]</scope>
</reference>
<protein>
    <submittedName>
        <fullName evidence="1">Uncharacterized protein</fullName>
    </submittedName>
</protein>
<evidence type="ECO:0000313" key="1">
    <source>
        <dbReference type="EMBL" id="GIZ03000.1"/>
    </source>
</evidence>
<dbReference type="Proteomes" id="UP001054945">
    <property type="component" value="Unassembled WGS sequence"/>
</dbReference>
<comment type="caution">
    <text evidence="1">The sequence shown here is derived from an EMBL/GenBank/DDBJ whole genome shotgun (WGS) entry which is preliminary data.</text>
</comment>
<dbReference type="AlphaFoldDB" id="A0AAV4Y7L3"/>